<evidence type="ECO:0000313" key="1">
    <source>
        <dbReference type="EMBL" id="CAB4124240.1"/>
    </source>
</evidence>
<proteinExistence type="predicted"/>
<protein>
    <submittedName>
        <fullName evidence="1">Uncharacterized protein</fullName>
    </submittedName>
</protein>
<dbReference type="EMBL" id="LR796178">
    <property type="protein sequence ID" value="CAB4124240.1"/>
    <property type="molecule type" value="Genomic_DNA"/>
</dbReference>
<sequence length="115" mass="12807">MSYKSALIAAGAEVLEFKFFGQYSGTWYAKVKYEGETGWTSGWYGSCTVCDSFEGEFGYDDDEKPDYQERLADFGRGYLATQPAAFFLAPLDEQSEWDGEAEDAANWIRGIEAGA</sequence>
<reference evidence="1" key="1">
    <citation type="submission" date="2020-04" db="EMBL/GenBank/DDBJ databases">
        <authorList>
            <person name="Chiriac C."/>
            <person name="Salcher M."/>
            <person name="Ghai R."/>
            <person name="Kavagutti S V."/>
        </authorList>
    </citation>
    <scope>NUCLEOTIDE SEQUENCE</scope>
</reference>
<name>A0A6J5KVK3_9CAUD</name>
<accession>A0A6J5KVK3</accession>
<organism evidence="1">
    <name type="scientific">uncultured Caudovirales phage</name>
    <dbReference type="NCBI Taxonomy" id="2100421"/>
    <lineage>
        <taxon>Viruses</taxon>
        <taxon>Duplodnaviria</taxon>
        <taxon>Heunggongvirae</taxon>
        <taxon>Uroviricota</taxon>
        <taxon>Caudoviricetes</taxon>
        <taxon>Peduoviridae</taxon>
        <taxon>Maltschvirus</taxon>
        <taxon>Maltschvirus maltsch</taxon>
    </lineage>
</organism>
<gene>
    <name evidence="1" type="ORF">UFOVP49_78</name>
</gene>